<dbReference type="Proteomes" id="UP000737171">
    <property type="component" value="Unassembled WGS sequence"/>
</dbReference>
<name>A0ABX2EK64_9BURK</name>
<dbReference type="RefSeq" id="WP_173125292.1">
    <property type="nucleotide sequence ID" value="NZ_JABRWJ010000005.1"/>
</dbReference>
<comment type="caution">
    <text evidence="2">The sequence shown here is derived from an EMBL/GenBank/DDBJ whole genome shotgun (WGS) entry which is preliminary data.</text>
</comment>
<evidence type="ECO:0000313" key="2">
    <source>
        <dbReference type="EMBL" id="NRF69032.1"/>
    </source>
</evidence>
<proteinExistence type="predicted"/>
<feature type="transmembrane region" description="Helical" evidence="1">
    <location>
        <begin position="107"/>
        <end position="127"/>
    </location>
</feature>
<dbReference type="InterPro" id="IPR021218">
    <property type="entry name" value="DUF2784"/>
</dbReference>
<keyword evidence="1" id="KW-1133">Transmembrane helix</keyword>
<reference evidence="2 3" key="1">
    <citation type="submission" date="2020-05" db="EMBL/GenBank/DDBJ databases">
        <title>Aquincola sp. isolate from soil.</title>
        <authorList>
            <person name="Han J."/>
            <person name="Kim D.-U."/>
        </authorList>
    </citation>
    <scope>NUCLEOTIDE SEQUENCE [LARGE SCALE GENOMIC DNA]</scope>
    <source>
        <strain evidence="2 3">S2</strain>
    </source>
</reference>
<protein>
    <submittedName>
        <fullName evidence="2">DUF2784 domain-containing protein</fullName>
    </submittedName>
</protein>
<dbReference type="Pfam" id="PF10861">
    <property type="entry name" value="DUF2784"/>
    <property type="match status" value="1"/>
</dbReference>
<accession>A0ABX2EK64</accession>
<organism evidence="2 3">
    <name type="scientific">Pseudaquabacterium terrae</name>
    <dbReference type="NCBI Taxonomy" id="2732868"/>
    <lineage>
        <taxon>Bacteria</taxon>
        <taxon>Pseudomonadati</taxon>
        <taxon>Pseudomonadota</taxon>
        <taxon>Betaproteobacteria</taxon>
        <taxon>Burkholderiales</taxon>
        <taxon>Sphaerotilaceae</taxon>
        <taxon>Pseudaquabacterium</taxon>
    </lineage>
</organism>
<keyword evidence="1" id="KW-0812">Transmembrane</keyword>
<feature type="transmembrane region" description="Helical" evidence="1">
    <location>
        <begin position="46"/>
        <end position="65"/>
    </location>
</feature>
<feature type="transmembrane region" description="Helical" evidence="1">
    <location>
        <begin position="15"/>
        <end position="34"/>
    </location>
</feature>
<gene>
    <name evidence="2" type="ORF">HLB44_18725</name>
</gene>
<sequence length="140" mass="15707">MLSASSLQLPADAVLLIHFSFIFFVVGGLVFVVVGNLRAWTWVNRLWLRAAHVGAIGFVIAESWLDMPCPLTTFEAWLRPIEAAPAHSQGFIEHWLERLFAYEVPPWVFSVTDAGVGLLALLAWWYFPPHRAHRAPKSAA</sequence>
<keyword evidence="1" id="KW-0472">Membrane</keyword>
<evidence type="ECO:0000256" key="1">
    <source>
        <dbReference type="SAM" id="Phobius"/>
    </source>
</evidence>
<dbReference type="EMBL" id="JABRWJ010000005">
    <property type="protein sequence ID" value="NRF69032.1"/>
    <property type="molecule type" value="Genomic_DNA"/>
</dbReference>
<keyword evidence="3" id="KW-1185">Reference proteome</keyword>
<evidence type="ECO:0000313" key="3">
    <source>
        <dbReference type="Proteomes" id="UP000737171"/>
    </source>
</evidence>